<organism evidence="2">
    <name type="scientific">Caldilineaceae bacterium SB0675_bin_29</name>
    <dbReference type="NCBI Taxonomy" id="2605266"/>
    <lineage>
        <taxon>Bacteria</taxon>
        <taxon>Bacillati</taxon>
        <taxon>Chloroflexota</taxon>
        <taxon>Caldilineae</taxon>
        <taxon>Caldilineales</taxon>
        <taxon>Caldilineaceae</taxon>
    </lineage>
</organism>
<evidence type="ECO:0000259" key="1">
    <source>
        <dbReference type="PROSITE" id="PS51781"/>
    </source>
</evidence>
<comment type="caution">
    <text evidence="2">The sequence shown here is derived from an EMBL/GenBank/DDBJ whole genome shotgun (WGS) entry which is preliminary data.</text>
</comment>
<proteinExistence type="predicted"/>
<name>A0A6B1G8B9_9CHLR</name>
<reference evidence="2" key="1">
    <citation type="submission" date="2019-09" db="EMBL/GenBank/DDBJ databases">
        <title>Characterisation of the sponge microbiome using genome-centric metagenomics.</title>
        <authorList>
            <person name="Engelberts J.P."/>
            <person name="Robbins S.J."/>
            <person name="De Goeij J.M."/>
            <person name="Aranda M."/>
            <person name="Bell S.C."/>
            <person name="Webster N.S."/>
        </authorList>
    </citation>
    <scope>NUCLEOTIDE SEQUENCE</scope>
    <source>
        <strain evidence="2">SB0675_bin_29</strain>
    </source>
</reference>
<dbReference type="SMART" id="SM00287">
    <property type="entry name" value="SH3b"/>
    <property type="match status" value="2"/>
</dbReference>
<dbReference type="PANTHER" id="PTHR34408:SF1">
    <property type="entry name" value="GLYCOSYL HYDROLASE FAMILY 19 DOMAIN-CONTAINING PROTEIN HI_1415"/>
    <property type="match status" value="1"/>
</dbReference>
<dbReference type="PROSITE" id="PS51781">
    <property type="entry name" value="SH3B"/>
    <property type="match status" value="2"/>
</dbReference>
<dbReference type="Gene3D" id="2.30.30.40">
    <property type="entry name" value="SH3 Domains"/>
    <property type="match status" value="2"/>
</dbReference>
<evidence type="ECO:0000313" key="2">
    <source>
        <dbReference type="EMBL" id="MYH63606.1"/>
    </source>
</evidence>
<dbReference type="EMBL" id="VYDA01000645">
    <property type="protein sequence ID" value="MYH63606.1"/>
    <property type="molecule type" value="Genomic_DNA"/>
</dbReference>
<dbReference type="InterPro" id="IPR003646">
    <property type="entry name" value="SH3-like_bac-type"/>
</dbReference>
<dbReference type="Pfam" id="PF08239">
    <property type="entry name" value="SH3_3"/>
    <property type="match status" value="2"/>
</dbReference>
<accession>A0A6B1G8B9</accession>
<dbReference type="PANTHER" id="PTHR34408">
    <property type="entry name" value="FAMILY PROTEIN, PUTATIVE-RELATED"/>
    <property type="match status" value="1"/>
</dbReference>
<feature type="non-terminal residue" evidence="2">
    <location>
        <position position="1"/>
    </location>
</feature>
<dbReference type="InterPro" id="IPR052354">
    <property type="entry name" value="Cell_Wall_Dynamics_Protein"/>
</dbReference>
<feature type="domain" description="SH3b" evidence="1">
    <location>
        <begin position="858"/>
        <end position="926"/>
    </location>
</feature>
<gene>
    <name evidence="2" type="ORF">F4148_18285</name>
</gene>
<dbReference type="AlphaFoldDB" id="A0A6B1G8B9"/>
<sequence>NWFLILLMLVFGALSVAGLLRAGPGLLGATATPEATSAAVPLQQRGLPVAGTWKRFEVRAHGLTISYPPGWLFVEPAEEDAEAALAGTELPSLAEALRELLPVPESRVDAGLVGLGYQLHPRESPELAAANSISVEVVPAEGANLHRRLQRIASELSQVEGIEPDRVGVVSGLRPQEEFAGSIRFRDGGGDRPSGRETIVWIVVVESADSETHLVLRFVVLADEFDSLEPLLTEIVHRVRWDGQKADAVPAPLAAEVGRTTGVRSGPGEASRVIGWVTGGQQIALVRPDTTGEWWLAAYMPADTKQGMGSAAALAGQLGWVSAQTVTVAPGRGGAALENAATRQPVPAVAMVKLSNPFAPRVGGMLRDAAETETAWTVFEERGRQLSIVYPEDWIFFEADRPSATDLEELSAALGERLGAADIGELIPARVGLGRTWAAERRPAPEPTVWIGFQRAGAPDNVFRASYSSSGGLTVEQLALQIFSDIYTNPDPDFHIENAEVVSGLRPGDEKVISLRYRAGETSAEKAPVGVWKVLLVSPDSQSILAFEFFIGDEEFAELEPLLREMVWRVRWEEQLRPESLAGPAVSVVRPMNVRGGPGTDHPVIGTAVAGQRFPIVGQNSAGDWWQIFYEGRLGWIYGGLVTAIGDIQEVRRADASGWLAFDSTRHNLALSYPSGWFFLDPAQPAAVELAVLSAEFGARVDGNGIAALVSRMTGGQEEAVAGVSIQIGQMSSNFMLALAYETGGMSLQEIAEQAAAALAGEQGIEGEGADALGEEGAPVELVTDLREGEETVIIRFVEEEAPYAGLQFWLLSPDGETLLVLAASIHGQELSELEPTLLEMVRRLHWTESSAAGPADAEPAVVSLLTADGVLKVRRGPARIFAVMGELETGQQQPVTGRNFDGSWWQIEYEGQSGWVFGEDLAITDVENVPVAAGVPTPTPTPTATLAPELAKLIKTPEHMAYLWWEWGQDRDIAGDGREGIRELTFDFTVHNDPGDFSDEYGLYLMLCYGEIANIGFYFGLQTNAFGHPDEFSRKALIFSRWETRDLANARVADSEKGWTQSSGHEGDFIGVRRAYNWGAGEYRVHMAPHGADPDGEWFGVWITDKATFERTWIGSLKFPYENGRAAIRASVYTTLEIYGGKQIEAFRIPAWHVSLRRPLGDGIESESFVSGYAGIWGELENSEVRYDRADGEVHLIAGGDTERRTPAQTAFFD</sequence>
<protein>
    <submittedName>
        <fullName evidence="2">SH3 domain-containing protein</fullName>
    </submittedName>
</protein>
<feature type="domain" description="SH3b" evidence="1">
    <location>
        <begin position="582"/>
        <end position="646"/>
    </location>
</feature>